<comment type="similarity">
    <text evidence="3">Belongs to the OpgD/OpgG family.</text>
</comment>
<evidence type="ECO:0000256" key="6">
    <source>
        <dbReference type="ARBA" id="ARBA00022764"/>
    </source>
</evidence>
<dbReference type="PANTHER" id="PTHR30504:SF4">
    <property type="entry name" value="GLUCANS BIOSYNTHESIS PROTEIN G"/>
    <property type="match status" value="1"/>
</dbReference>
<comment type="pathway">
    <text evidence="2">Glycan metabolism; osmoregulated periplasmic glucan (OPG) biosynthesis.</text>
</comment>
<dbReference type="InterPro" id="IPR014756">
    <property type="entry name" value="Ig_E-set"/>
</dbReference>
<dbReference type="SUPFAM" id="SSF74650">
    <property type="entry name" value="Galactose mutarotase-like"/>
    <property type="match status" value="1"/>
</dbReference>
<evidence type="ECO:0000256" key="5">
    <source>
        <dbReference type="ARBA" id="ARBA00022729"/>
    </source>
</evidence>
<proteinExistence type="inferred from homology"/>
<dbReference type="InterPro" id="IPR013783">
    <property type="entry name" value="Ig-like_fold"/>
</dbReference>
<organism evidence="8 9">
    <name type="scientific">Labrys okinawensis</name>
    <dbReference type="NCBI Taxonomy" id="346911"/>
    <lineage>
        <taxon>Bacteria</taxon>
        <taxon>Pseudomonadati</taxon>
        <taxon>Pseudomonadota</taxon>
        <taxon>Alphaproteobacteria</taxon>
        <taxon>Hyphomicrobiales</taxon>
        <taxon>Xanthobacteraceae</taxon>
        <taxon>Labrys</taxon>
    </lineage>
</organism>
<accession>A0A2S9Q8B3</accession>
<dbReference type="InterPro" id="IPR007444">
    <property type="entry name" value="Glucan_biosyn_MdoG_C"/>
</dbReference>
<dbReference type="GO" id="GO:0030288">
    <property type="term" value="C:outer membrane-bounded periplasmic space"/>
    <property type="evidence" value="ECO:0007669"/>
    <property type="project" value="TreeGrafter"/>
</dbReference>
<evidence type="ECO:0000259" key="7">
    <source>
        <dbReference type="Pfam" id="PF04349"/>
    </source>
</evidence>
<dbReference type="AlphaFoldDB" id="A0A2S9Q8B3"/>
<dbReference type="OrthoDB" id="9777817at2"/>
<dbReference type="Gene3D" id="2.60.40.10">
    <property type="entry name" value="Immunoglobulins"/>
    <property type="match status" value="1"/>
</dbReference>
<comment type="subcellular location">
    <subcellularLocation>
        <location evidence="1">Periplasm</location>
    </subcellularLocation>
</comment>
<dbReference type="GO" id="GO:0030246">
    <property type="term" value="F:carbohydrate binding"/>
    <property type="evidence" value="ECO:0007669"/>
    <property type="project" value="InterPro"/>
</dbReference>
<evidence type="ECO:0000256" key="2">
    <source>
        <dbReference type="ARBA" id="ARBA00005001"/>
    </source>
</evidence>
<keyword evidence="6" id="KW-0574">Periplasm</keyword>
<dbReference type="InterPro" id="IPR011013">
    <property type="entry name" value="Gal_mutarotase_sf_dom"/>
</dbReference>
<sequence length="517" mass="56343">MDLTRRAALQLAGTACAGLATGWSGMGKALAASDAFGPETVIARARELAGKPYVGPGETLPESLSQLSYDDFRRINFRTDRTLLRDNGSNFGLQLFHRGSIFKHQARVNLVTDGQVKPLFYSPDLFDFGDRGAPHGLPTSLGFAGIRLLYPLNHSGKMDELAAFLGASYFRFLGKGQHYGLSARGLSLGSGGPGEEFPDFVEFWVETPQPGKGSIAVHALLDGPSVTGAYRFIFEPGEGDDVEVQATLFARKDLKEMGLAPLTSMFLYGENTLNRPRDFRPEVHDSDGLAIQSENGEWLWRPLRNPTRNSVANFFSKDIKGFGLIQRDRAFGSYQDLEALYDKRPGYWVEMKSRLGQGRVVLVELHSNAETDDNIVASWVPDVQPKAGSETQISYVIHAVSGPQHQGGQVYATFETHNAAATTAGKPSVTRFLIDFVGDRLKEVALDVGKIELVIWGSGGTVSAPSVVANPAINGVRASFDAEPPPGEDIDLRAFLRLGSETLTETWTYRLDSAQPV</sequence>
<name>A0A2S9Q8B3_9HYPH</name>
<protein>
    <recommendedName>
        <fullName evidence="4">Glucans biosynthesis protein G</fullName>
    </recommendedName>
</protein>
<dbReference type="FunFam" id="2.70.98.10:FF:000001">
    <property type="entry name" value="Glucans biosynthesis protein G"/>
    <property type="match status" value="1"/>
</dbReference>
<dbReference type="PROSITE" id="PS51318">
    <property type="entry name" value="TAT"/>
    <property type="match status" value="1"/>
</dbReference>
<evidence type="ECO:0000313" key="9">
    <source>
        <dbReference type="Proteomes" id="UP000237682"/>
    </source>
</evidence>
<dbReference type="Proteomes" id="UP000237682">
    <property type="component" value="Unassembled WGS sequence"/>
</dbReference>
<dbReference type="GO" id="GO:0003824">
    <property type="term" value="F:catalytic activity"/>
    <property type="evidence" value="ECO:0007669"/>
    <property type="project" value="InterPro"/>
</dbReference>
<evidence type="ECO:0000256" key="3">
    <source>
        <dbReference type="ARBA" id="ARBA00009284"/>
    </source>
</evidence>
<dbReference type="InterPro" id="IPR014718">
    <property type="entry name" value="GH-type_carb-bd"/>
</dbReference>
<evidence type="ECO:0000256" key="4">
    <source>
        <dbReference type="ARBA" id="ARBA00015376"/>
    </source>
</evidence>
<keyword evidence="5" id="KW-0732">Signal</keyword>
<dbReference type="SUPFAM" id="SSF81296">
    <property type="entry name" value="E set domains"/>
    <property type="match status" value="1"/>
</dbReference>
<dbReference type="EMBL" id="PUEJ01000008">
    <property type="protein sequence ID" value="PRH85550.1"/>
    <property type="molecule type" value="Genomic_DNA"/>
</dbReference>
<evidence type="ECO:0000256" key="1">
    <source>
        <dbReference type="ARBA" id="ARBA00004418"/>
    </source>
</evidence>
<reference evidence="8 9" key="1">
    <citation type="submission" date="2018-02" db="EMBL/GenBank/DDBJ databases">
        <title>Whole genome sequencing of endophytic bacterium.</title>
        <authorList>
            <person name="Eedara R."/>
            <person name="Podile A.R."/>
        </authorList>
    </citation>
    <scope>NUCLEOTIDE SEQUENCE [LARGE SCALE GENOMIC DNA]</scope>
    <source>
        <strain evidence="8 9">RP1T</strain>
    </source>
</reference>
<dbReference type="Gene3D" id="2.70.98.10">
    <property type="match status" value="1"/>
</dbReference>
<dbReference type="RefSeq" id="WP_105864110.1">
    <property type="nucleotide sequence ID" value="NZ_PUEJ01000008.1"/>
</dbReference>
<comment type="caution">
    <text evidence="8">The sequence shown here is derived from an EMBL/GenBank/DDBJ whole genome shotgun (WGS) entry which is preliminary data.</text>
</comment>
<feature type="domain" description="Glucan biosynthesis periplasmic MdoG C-terminal" evidence="7">
    <location>
        <begin position="36"/>
        <end position="510"/>
    </location>
</feature>
<dbReference type="PIRSF" id="PIRSF006281">
    <property type="entry name" value="MdoG"/>
    <property type="match status" value="1"/>
</dbReference>
<dbReference type="InterPro" id="IPR006311">
    <property type="entry name" value="TAT_signal"/>
</dbReference>
<dbReference type="Pfam" id="PF04349">
    <property type="entry name" value="MdoG"/>
    <property type="match status" value="1"/>
</dbReference>
<gene>
    <name evidence="8" type="ORF">C5L14_21440</name>
</gene>
<dbReference type="PANTHER" id="PTHR30504">
    <property type="entry name" value="GLUCANS BIOSYNTHESIS PROTEIN"/>
    <property type="match status" value="1"/>
</dbReference>
<dbReference type="UniPathway" id="UPA00637"/>
<evidence type="ECO:0000313" key="8">
    <source>
        <dbReference type="EMBL" id="PRH85550.1"/>
    </source>
</evidence>
<keyword evidence="9" id="KW-1185">Reference proteome</keyword>
<dbReference type="GO" id="GO:0051274">
    <property type="term" value="P:beta-glucan biosynthetic process"/>
    <property type="evidence" value="ECO:0007669"/>
    <property type="project" value="TreeGrafter"/>
</dbReference>
<dbReference type="InterPro" id="IPR014438">
    <property type="entry name" value="Glucan_biosyn_MdoG/MdoD"/>
</dbReference>